<dbReference type="eggNOG" id="COG2814">
    <property type="taxonomic scope" value="Bacteria"/>
</dbReference>
<feature type="transmembrane region" description="Helical" evidence="8">
    <location>
        <begin position="45"/>
        <end position="64"/>
    </location>
</feature>
<dbReference type="CDD" id="cd17320">
    <property type="entry name" value="MFS_MdfA_MDR_like"/>
    <property type="match status" value="1"/>
</dbReference>
<dbReference type="Gene3D" id="1.20.1720.10">
    <property type="entry name" value="Multidrug resistance protein D"/>
    <property type="match status" value="1"/>
</dbReference>
<feature type="transmembrane region" description="Helical" evidence="8">
    <location>
        <begin position="361"/>
        <end position="380"/>
    </location>
</feature>
<feature type="transmembrane region" description="Helical" evidence="8">
    <location>
        <begin position="213"/>
        <end position="238"/>
    </location>
</feature>
<feature type="transmembrane region" description="Helical" evidence="8">
    <location>
        <begin position="76"/>
        <end position="95"/>
    </location>
</feature>
<dbReference type="InterPro" id="IPR004812">
    <property type="entry name" value="Efflux_drug-R_Bcr/CmlA"/>
</dbReference>
<evidence type="ECO:0000256" key="6">
    <source>
        <dbReference type="ARBA" id="ARBA00022989"/>
    </source>
</evidence>
<evidence type="ECO:0000256" key="2">
    <source>
        <dbReference type="ARBA" id="ARBA00006236"/>
    </source>
</evidence>
<feature type="transmembrane region" description="Helical" evidence="8">
    <location>
        <begin position="334"/>
        <end position="355"/>
    </location>
</feature>
<dbReference type="PROSITE" id="PS50850">
    <property type="entry name" value="MFS"/>
    <property type="match status" value="1"/>
</dbReference>
<dbReference type="InterPro" id="IPR020846">
    <property type="entry name" value="MFS_dom"/>
</dbReference>
<organism evidence="10 11">
    <name type="scientific">Phocaeicola salanitronis (strain DSM 18170 / JCM 13657 / CCUG 60908 / BL78)</name>
    <name type="common">Bacteroides salanitronis</name>
    <dbReference type="NCBI Taxonomy" id="667015"/>
    <lineage>
        <taxon>Bacteria</taxon>
        <taxon>Pseudomonadati</taxon>
        <taxon>Bacteroidota</taxon>
        <taxon>Bacteroidia</taxon>
        <taxon>Bacteroidales</taxon>
        <taxon>Bacteroidaceae</taxon>
        <taxon>Phocaeicola</taxon>
    </lineage>
</organism>
<feature type="domain" description="Major facilitator superfamily (MFS) profile" evidence="9">
    <location>
        <begin position="7"/>
        <end position="391"/>
    </location>
</feature>
<feature type="transmembrane region" description="Helical" evidence="8">
    <location>
        <begin position="164"/>
        <end position="184"/>
    </location>
</feature>
<feature type="transmembrane region" description="Helical" evidence="8">
    <location>
        <begin position="275"/>
        <end position="295"/>
    </location>
</feature>
<comment type="similarity">
    <text evidence="2">Belongs to the major facilitator superfamily. Bcr/CmlA family.</text>
</comment>
<dbReference type="OrthoDB" id="9807274at2"/>
<evidence type="ECO:0000256" key="4">
    <source>
        <dbReference type="ARBA" id="ARBA00022475"/>
    </source>
</evidence>
<dbReference type="GO" id="GO:0005886">
    <property type="term" value="C:plasma membrane"/>
    <property type="evidence" value="ECO:0007669"/>
    <property type="project" value="UniProtKB-SubCell"/>
</dbReference>
<feature type="transmembrane region" description="Helical" evidence="8">
    <location>
        <begin position="7"/>
        <end position="25"/>
    </location>
</feature>
<dbReference type="PANTHER" id="PTHR23502">
    <property type="entry name" value="MAJOR FACILITATOR SUPERFAMILY"/>
    <property type="match status" value="1"/>
</dbReference>
<reference evidence="10 11" key="1">
    <citation type="journal article" date="2011" name="Stand. Genomic Sci.">
        <title>Complete genome sequence of Bacteroides salanitronis type strain (BL78).</title>
        <authorList>
            <person name="Gronow S."/>
            <person name="Held B."/>
            <person name="Lucas S."/>
            <person name="Lapidus A."/>
            <person name="Del Rio T.G."/>
            <person name="Nolan M."/>
            <person name="Tice H."/>
            <person name="Deshpande S."/>
            <person name="Cheng J.F."/>
            <person name="Pitluck S."/>
            <person name="Liolios K."/>
            <person name="Pagani I."/>
            <person name="Ivanova N."/>
            <person name="Mavromatis K."/>
            <person name="Pati A."/>
            <person name="Tapia R."/>
            <person name="Han C."/>
            <person name="Goodwin L."/>
            <person name="Chen A."/>
            <person name="Palaniappan K."/>
            <person name="Land M."/>
            <person name="Hauser L."/>
            <person name="Chang Y.J."/>
            <person name="Jeffries C.D."/>
            <person name="Brambilla E.M."/>
            <person name="Rohde M."/>
            <person name="Goker M."/>
            <person name="Detter J.C."/>
            <person name="Woyke T."/>
            <person name="Bristow J."/>
            <person name="Markowitz V."/>
            <person name="Hugenholtz P."/>
            <person name="Kyrpides N.C."/>
            <person name="Klenk H.P."/>
            <person name="Eisen J.A."/>
        </authorList>
    </citation>
    <scope>NUCLEOTIDE SEQUENCE [LARGE SCALE GENOMIC DNA]</scope>
    <source>
        <strain evidence="10 11">DSM 18170</strain>
    </source>
</reference>
<evidence type="ECO:0000256" key="7">
    <source>
        <dbReference type="ARBA" id="ARBA00023136"/>
    </source>
</evidence>
<evidence type="ECO:0000256" key="1">
    <source>
        <dbReference type="ARBA" id="ARBA00004651"/>
    </source>
</evidence>
<evidence type="ECO:0000256" key="5">
    <source>
        <dbReference type="ARBA" id="ARBA00022692"/>
    </source>
</evidence>
<dbReference type="AlphaFoldDB" id="F0R860"/>
<feature type="transmembrane region" description="Helical" evidence="8">
    <location>
        <begin position="101"/>
        <end position="122"/>
    </location>
</feature>
<dbReference type="GO" id="GO:1990961">
    <property type="term" value="P:xenobiotic detoxification by transmembrane export across the plasma membrane"/>
    <property type="evidence" value="ECO:0007669"/>
    <property type="project" value="InterPro"/>
</dbReference>
<dbReference type="InterPro" id="IPR036259">
    <property type="entry name" value="MFS_trans_sf"/>
</dbReference>
<dbReference type="Proteomes" id="UP000007486">
    <property type="component" value="Chromosome"/>
</dbReference>
<keyword evidence="5 8" id="KW-0812">Transmembrane</keyword>
<dbReference type="Pfam" id="PF07690">
    <property type="entry name" value="MFS_1"/>
    <property type="match status" value="1"/>
</dbReference>
<feature type="transmembrane region" description="Helical" evidence="8">
    <location>
        <begin position="244"/>
        <end position="268"/>
    </location>
</feature>
<keyword evidence="7 8" id="KW-0472">Membrane</keyword>
<evidence type="ECO:0000313" key="10">
    <source>
        <dbReference type="EMBL" id="ADY37023.1"/>
    </source>
</evidence>
<keyword evidence="3" id="KW-0813">Transport</keyword>
<evidence type="ECO:0000256" key="3">
    <source>
        <dbReference type="ARBA" id="ARBA00022448"/>
    </source>
</evidence>
<gene>
    <name evidence="10" type="ordered locus">Bacsa_2484</name>
</gene>
<dbReference type="PANTHER" id="PTHR23502:SF132">
    <property type="entry name" value="POLYAMINE TRANSPORTER 2-RELATED"/>
    <property type="match status" value="1"/>
</dbReference>
<feature type="transmembrane region" description="Helical" evidence="8">
    <location>
        <begin position="134"/>
        <end position="152"/>
    </location>
</feature>
<comment type="subcellular location">
    <subcellularLocation>
        <location evidence="1">Cell membrane</location>
        <topology evidence="1">Multi-pass membrane protein</topology>
    </subcellularLocation>
</comment>
<sequence>MARQNSRVFILIFLGMLTAFGPFVTDMYLPTFPEMADFFHTSSSMVQLGLTDSMIGLAAGQLFFGPLSDKYGRRPLLIAGMFLFLVSTLGCVYSQTALQFVGWRLVQGIAGASGIVISRSIAADKYAGRELAKMLGIIGTINGVAPVAAPMGGGMLAESIGWQGIFWCLFCIGILLLAGSFHLTESLPAANRRKTDWADVFRGFGAVLRNRQYLCYILQFGFAQGVLFANISSAPFIMQEHYGFSPMTFSVCFGANALAIVFSAALSVRFRHPELVLYRGSQGMLAVSILLLAAMGSSCSFWIYETLLLCLLVMLGLTFTSSNTLAMNAERQHAGTASAVLGALGFAFGGIVSPLVGIGDIMLSTGGMFVIGSLGAFLCARISLSRVMKRKTAVIACKQA</sequence>
<dbReference type="KEGG" id="bsa:Bacsa_2484"/>
<proteinExistence type="inferred from homology"/>
<keyword evidence="6 8" id="KW-1133">Transmembrane helix</keyword>
<dbReference type="HOGENOM" id="CLU_001265_47_0_10"/>
<name>F0R860_PHOSB</name>
<keyword evidence="11" id="KW-1185">Reference proteome</keyword>
<dbReference type="EMBL" id="CP002530">
    <property type="protein sequence ID" value="ADY37023.1"/>
    <property type="molecule type" value="Genomic_DNA"/>
</dbReference>
<evidence type="ECO:0000256" key="8">
    <source>
        <dbReference type="SAM" id="Phobius"/>
    </source>
</evidence>
<feature type="transmembrane region" description="Helical" evidence="8">
    <location>
        <begin position="301"/>
        <end position="322"/>
    </location>
</feature>
<evidence type="ECO:0000313" key="11">
    <source>
        <dbReference type="Proteomes" id="UP000007486"/>
    </source>
</evidence>
<dbReference type="GO" id="GO:0042910">
    <property type="term" value="F:xenobiotic transmembrane transporter activity"/>
    <property type="evidence" value="ECO:0007669"/>
    <property type="project" value="InterPro"/>
</dbReference>
<accession>F0R860</accession>
<protein>
    <submittedName>
        <fullName evidence="10">Drug resistance transporter, Bcr/CflA subfamily</fullName>
    </submittedName>
</protein>
<evidence type="ECO:0000259" key="9">
    <source>
        <dbReference type="PROSITE" id="PS50850"/>
    </source>
</evidence>
<dbReference type="NCBIfam" id="TIGR00710">
    <property type="entry name" value="efflux_Bcr_CflA"/>
    <property type="match status" value="1"/>
</dbReference>
<keyword evidence="4" id="KW-1003">Cell membrane</keyword>
<dbReference type="SUPFAM" id="SSF103473">
    <property type="entry name" value="MFS general substrate transporter"/>
    <property type="match status" value="1"/>
</dbReference>
<dbReference type="InterPro" id="IPR011701">
    <property type="entry name" value="MFS"/>
</dbReference>
<dbReference type="RefSeq" id="WP_013618446.1">
    <property type="nucleotide sequence ID" value="NC_015164.1"/>
</dbReference>